<proteinExistence type="predicted"/>
<sequence>MDGVGMVQTLPSGAREKVVGKKCLPQGFSGKEEEPSIEVARLNEEGSSATPKAEEGDEDQEPEAIITGDLEGFKEWARNNTGH</sequence>
<reference evidence="2 3" key="1">
    <citation type="journal article" date="2014" name="Agronomy (Basel)">
        <title>A Draft Genome Sequence for Ensete ventricosum, the Drought-Tolerant Tree Against Hunger.</title>
        <authorList>
            <person name="Harrison J."/>
            <person name="Moore K.A."/>
            <person name="Paszkiewicz K."/>
            <person name="Jones T."/>
            <person name="Grant M."/>
            <person name="Ambacheew D."/>
            <person name="Muzemil S."/>
            <person name="Studholme D.J."/>
        </authorList>
    </citation>
    <scope>NUCLEOTIDE SEQUENCE [LARGE SCALE GENOMIC DNA]</scope>
</reference>
<name>A0A426ZAJ1_ENSVE</name>
<dbReference type="Proteomes" id="UP000287651">
    <property type="component" value="Unassembled WGS sequence"/>
</dbReference>
<feature type="region of interest" description="Disordered" evidence="1">
    <location>
        <begin position="42"/>
        <end position="83"/>
    </location>
</feature>
<evidence type="ECO:0000256" key="1">
    <source>
        <dbReference type="SAM" id="MobiDB-lite"/>
    </source>
</evidence>
<evidence type="ECO:0000313" key="3">
    <source>
        <dbReference type="Proteomes" id="UP000287651"/>
    </source>
</evidence>
<organism evidence="2 3">
    <name type="scientific">Ensete ventricosum</name>
    <name type="common">Abyssinian banana</name>
    <name type="synonym">Musa ensete</name>
    <dbReference type="NCBI Taxonomy" id="4639"/>
    <lineage>
        <taxon>Eukaryota</taxon>
        <taxon>Viridiplantae</taxon>
        <taxon>Streptophyta</taxon>
        <taxon>Embryophyta</taxon>
        <taxon>Tracheophyta</taxon>
        <taxon>Spermatophyta</taxon>
        <taxon>Magnoliopsida</taxon>
        <taxon>Liliopsida</taxon>
        <taxon>Zingiberales</taxon>
        <taxon>Musaceae</taxon>
        <taxon>Ensete</taxon>
    </lineage>
</organism>
<dbReference type="EMBL" id="AMZH03007566">
    <property type="protein sequence ID" value="RRT61017.1"/>
    <property type="molecule type" value="Genomic_DNA"/>
</dbReference>
<gene>
    <name evidence="2" type="ORF">B296_00042696</name>
</gene>
<comment type="caution">
    <text evidence="2">The sequence shown here is derived from an EMBL/GenBank/DDBJ whole genome shotgun (WGS) entry which is preliminary data.</text>
</comment>
<protein>
    <submittedName>
        <fullName evidence="2">Uncharacterized protein</fullName>
    </submittedName>
</protein>
<accession>A0A426ZAJ1</accession>
<dbReference type="AlphaFoldDB" id="A0A426ZAJ1"/>
<evidence type="ECO:0000313" key="2">
    <source>
        <dbReference type="EMBL" id="RRT61017.1"/>
    </source>
</evidence>